<protein>
    <submittedName>
        <fullName evidence="2">Uncharacterized protein</fullName>
    </submittedName>
</protein>
<comment type="caution">
    <text evidence="2">The sequence shown here is derived from an EMBL/GenBank/DDBJ whole genome shotgun (WGS) entry which is preliminary data.</text>
</comment>
<keyword evidence="3" id="KW-1185">Reference proteome</keyword>
<evidence type="ECO:0000313" key="3">
    <source>
        <dbReference type="Proteomes" id="UP001233999"/>
    </source>
</evidence>
<feature type="non-terminal residue" evidence="2">
    <location>
        <position position="1"/>
    </location>
</feature>
<organism evidence="2 3">
    <name type="scientific">Diploptera punctata</name>
    <name type="common">Pacific beetle cockroach</name>
    <dbReference type="NCBI Taxonomy" id="6984"/>
    <lineage>
        <taxon>Eukaryota</taxon>
        <taxon>Metazoa</taxon>
        <taxon>Ecdysozoa</taxon>
        <taxon>Arthropoda</taxon>
        <taxon>Hexapoda</taxon>
        <taxon>Insecta</taxon>
        <taxon>Pterygota</taxon>
        <taxon>Neoptera</taxon>
        <taxon>Polyneoptera</taxon>
        <taxon>Dictyoptera</taxon>
        <taxon>Blattodea</taxon>
        <taxon>Blaberoidea</taxon>
        <taxon>Blaberidae</taxon>
        <taxon>Diplopterinae</taxon>
        <taxon>Diploptera</taxon>
    </lineage>
</organism>
<evidence type="ECO:0000313" key="2">
    <source>
        <dbReference type="EMBL" id="KAJ9579028.1"/>
    </source>
</evidence>
<reference evidence="2" key="1">
    <citation type="journal article" date="2023" name="IScience">
        <title>Live-bearing cockroach genome reveals convergent evolutionary mechanisms linked to viviparity in insects and beyond.</title>
        <authorList>
            <person name="Fouks B."/>
            <person name="Harrison M.C."/>
            <person name="Mikhailova A.A."/>
            <person name="Marchal E."/>
            <person name="English S."/>
            <person name="Carruthers M."/>
            <person name="Jennings E.C."/>
            <person name="Chiamaka E.L."/>
            <person name="Frigard R.A."/>
            <person name="Pippel M."/>
            <person name="Attardo G.M."/>
            <person name="Benoit J.B."/>
            <person name="Bornberg-Bauer E."/>
            <person name="Tobe S.S."/>
        </authorList>
    </citation>
    <scope>NUCLEOTIDE SEQUENCE</scope>
    <source>
        <strain evidence="2">Stay&amp;Tobe</strain>
    </source>
</reference>
<proteinExistence type="predicted"/>
<dbReference type="GO" id="GO:0005886">
    <property type="term" value="C:plasma membrane"/>
    <property type="evidence" value="ECO:0007669"/>
    <property type="project" value="TreeGrafter"/>
</dbReference>
<feature type="transmembrane region" description="Helical" evidence="1">
    <location>
        <begin position="165"/>
        <end position="186"/>
    </location>
</feature>
<accession>A0AAD8E6E5</accession>
<dbReference type="GO" id="GO:0019991">
    <property type="term" value="P:septate junction assembly"/>
    <property type="evidence" value="ECO:0007669"/>
    <property type="project" value="InterPro"/>
</dbReference>
<keyword evidence="1" id="KW-0472">Membrane</keyword>
<keyword evidence="1" id="KW-0812">Transmembrane</keyword>
<dbReference type="EMBL" id="JASPKZ010008756">
    <property type="protein sequence ID" value="KAJ9579028.1"/>
    <property type="molecule type" value="Genomic_DNA"/>
</dbReference>
<dbReference type="AlphaFoldDB" id="A0AAD8E6E5"/>
<feature type="transmembrane region" description="Helical" evidence="1">
    <location>
        <begin position="112"/>
        <end position="130"/>
    </location>
</feature>
<evidence type="ECO:0000256" key="1">
    <source>
        <dbReference type="SAM" id="Phobius"/>
    </source>
</evidence>
<dbReference type="PANTHER" id="PTHR36692:SF3">
    <property type="entry name" value="PROTEIN SNAKESKIN"/>
    <property type="match status" value="1"/>
</dbReference>
<reference evidence="2" key="2">
    <citation type="submission" date="2023-05" db="EMBL/GenBank/DDBJ databases">
        <authorList>
            <person name="Fouks B."/>
        </authorList>
    </citation>
    <scope>NUCLEOTIDE SEQUENCE</scope>
    <source>
        <strain evidence="2">Stay&amp;Tobe</strain>
        <tissue evidence="2">Testes</tissue>
    </source>
</reference>
<sequence length="195" mass="21669">ILDQYPHERLPRLGRRCGTCAMSSLSGIHRRYLPLHLQHPDLPRMYHAGLLFTTALVARLGRSGHPIHFHKLSVDADKLGHGVCLAYLIISPVLLIGYLLGEIGNQRRKMEFLFNVIGAVLLLVSGAIAVDFWRSVGLIPITAEPHHWDRLRAELGGLVHNEKNAGLSLGCLTLFTALLYLMDAFFGYRMGIGEA</sequence>
<keyword evidence="1" id="KW-1133">Transmembrane helix</keyword>
<dbReference type="PANTHER" id="PTHR36692">
    <property type="entry name" value="PROTEIN SNAKESKIN"/>
    <property type="match status" value="1"/>
</dbReference>
<name>A0AAD8E6E5_DIPPU</name>
<dbReference type="Proteomes" id="UP001233999">
    <property type="component" value="Unassembled WGS sequence"/>
</dbReference>
<dbReference type="InterPro" id="IPR038976">
    <property type="entry name" value="Ssk"/>
</dbReference>
<gene>
    <name evidence="2" type="ORF">L9F63_024863</name>
</gene>
<feature type="transmembrane region" description="Helical" evidence="1">
    <location>
        <begin position="79"/>
        <end position="100"/>
    </location>
</feature>